<accession>A0AB39Z111</accession>
<dbReference type="InterPro" id="IPR013083">
    <property type="entry name" value="Znf_RING/FYVE/PHD"/>
</dbReference>
<feature type="compositionally biased region" description="Polar residues" evidence="4">
    <location>
        <begin position="401"/>
        <end position="423"/>
    </location>
</feature>
<keyword evidence="6" id="KW-1185">Reference proteome</keyword>
<evidence type="ECO:0000256" key="1">
    <source>
        <dbReference type="ARBA" id="ARBA00022723"/>
    </source>
</evidence>
<dbReference type="GO" id="GO:0005634">
    <property type="term" value="C:nucleus"/>
    <property type="evidence" value="ECO:0007669"/>
    <property type="project" value="TreeGrafter"/>
</dbReference>
<dbReference type="InterPro" id="IPR011011">
    <property type="entry name" value="Znf_FYVE_PHD"/>
</dbReference>
<sequence length="527" mass="59707">MEGKQQAKCEICQFDDNDEVLYGEWMVSRQLHVHYYCLLLSTNLPQRGSDSSGILGFLMRDIREEAAAARKRKCYYCQQMSASIQCHGCRVFFHLKCGLNNQCAFEFTGMYHSYCDSCVPMDDYKREILANPPQNRLCDICLVPILVFKMFQITYGDCCRRGFAHKSCMRRYALTSGYYLCCIWCRSKSFRDSIRLQSVFVPDRDAMWEKQRNAYRELHDRNLRCGESNCLCPNGRFYNKSTWVILSCKLCGCMGAHTKCLAGTMRMSKGTQPTEFKCSTCLDLEKNIAERPARSSNASIAGAEGNVNSSFYVKKIGPEIPALPDTQAPIFSDDDDYDTSSTSNSSNITVIASQLQTKATSETPPPNIEPSIIEILDSSQSQSPIVSPDLPELATNFLDSPQSETEINSPDSPQPQTAVNTPVSPEPELEEDPNTLLVLKRSFRFADEPFFYLVIYEFEHGTCVGKCTGSCVLRFNDDDPRIQDKSQKALQRVKITPDDVWCRDKDTGIFGQIDKFHQMLKSKPEQN</sequence>
<evidence type="ECO:0000256" key="3">
    <source>
        <dbReference type="ARBA" id="ARBA00022833"/>
    </source>
</evidence>
<feature type="domain" description="PHD-type" evidence="5">
    <location>
        <begin position="6"/>
        <end position="119"/>
    </location>
</feature>
<reference evidence="7" key="2">
    <citation type="submission" date="2025-08" db="UniProtKB">
        <authorList>
            <consortium name="RefSeq"/>
        </authorList>
    </citation>
    <scope>IDENTIFICATION</scope>
</reference>
<dbReference type="Pfam" id="PF26054">
    <property type="entry name" value="PHD_G2E3"/>
    <property type="match status" value="1"/>
</dbReference>
<dbReference type="AlphaFoldDB" id="A0AB39Z111"/>
<dbReference type="PROSITE" id="PS51805">
    <property type="entry name" value="EPHD"/>
    <property type="match status" value="1"/>
</dbReference>
<name>A0AB39Z111_DROSZ</name>
<dbReference type="InterPro" id="IPR059102">
    <property type="entry name" value="PHD_PHF7/G2E3-like"/>
</dbReference>
<dbReference type="RefSeq" id="XP_016926334.3">
    <property type="nucleotide sequence ID" value="XM_017070845.4"/>
</dbReference>
<dbReference type="PANTHER" id="PTHR12420:SF42">
    <property type="entry name" value="G2_M PHASE-SPECIFIC E3 UBIQUITIN-PROTEIN LIGASE"/>
    <property type="match status" value="1"/>
</dbReference>
<feature type="region of interest" description="Disordered" evidence="4">
    <location>
        <begin position="324"/>
        <end position="344"/>
    </location>
</feature>
<feature type="region of interest" description="Disordered" evidence="4">
    <location>
        <begin position="401"/>
        <end position="432"/>
    </location>
</feature>
<protein>
    <submittedName>
        <fullName evidence="7">Pineapple eye protein</fullName>
    </submittedName>
</protein>
<keyword evidence="1" id="KW-0479">Metal-binding</keyword>
<reference evidence="6" key="1">
    <citation type="submission" date="2025-05" db="UniProtKB">
        <authorList>
            <consortium name="RefSeq"/>
        </authorList>
    </citation>
    <scope>NUCLEOTIDE SEQUENCE [LARGE SCALE GENOMIC DNA]</scope>
</reference>
<organism evidence="6 7">
    <name type="scientific">Drosophila suzukii</name>
    <name type="common">Spotted-wing drosophila fruit fly</name>
    <dbReference type="NCBI Taxonomy" id="28584"/>
    <lineage>
        <taxon>Eukaryota</taxon>
        <taxon>Metazoa</taxon>
        <taxon>Ecdysozoa</taxon>
        <taxon>Arthropoda</taxon>
        <taxon>Hexapoda</taxon>
        <taxon>Insecta</taxon>
        <taxon>Pterygota</taxon>
        <taxon>Neoptera</taxon>
        <taxon>Endopterygota</taxon>
        <taxon>Diptera</taxon>
        <taxon>Brachycera</taxon>
        <taxon>Muscomorpha</taxon>
        <taxon>Ephydroidea</taxon>
        <taxon>Drosophilidae</taxon>
        <taxon>Drosophila</taxon>
        <taxon>Sophophora</taxon>
    </lineage>
</organism>
<evidence type="ECO:0000313" key="6">
    <source>
        <dbReference type="Proteomes" id="UP001652628"/>
    </source>
</evidence>
<dbReference type="SMART" id="SM00249">
    <property type="entry name" value="PHD"/>
    <property type="match status" value="2"/>
</dbReference>
<dbReference type="PANTHER" id="PTHR12420">
    <property type="entry name" value="PHD FINGER PROTEIN"/>
    <property type="match status" value="1"/>
</dbReference>
<proteinExistence type="predicted"/>
<dbReference type="Proteomes" id="UP001652628">
    <property type="component" value="Chromosome 2L"/>
</dbReference>
<dbReference type="GO" id="GO:0008270">
    <property type="term" value="F:zinc ion binding"/>
    <property type="evidence" value="ECO:0007669"/>
    <property type="project" value="UniProtKB-KW"/>
</dbReference>
<dbReference type="SUPFAM" id="SSF57903">
    <property type="entry name" value="FYVE/PHD zinc finger"/>
    <property type="match status" value="1"/>
</dbReference>
<evidence type="ECO:0000259" key="5">
    <source>
        <dbReference type="PROSITE" id="PS51805"/>
    </source>
</evidence>
<keyword evidence="3" id="KW-0862">Zinc</keyword>
<dbReference type="Gene3D" id="3.30.40.10">
    <property type="entry name" value="Zinc/RING finger domain, C3HC4 (zinc finger)"/>
    <property type="match status" value="2"/>
</dbReference>
<gene>
    <name evidence="7" type="primary">pie</name>
</gene>
<keyword evidence="2" id="KW-0863">Zinc-finger</keyword>
<dbReference type="GeneID" id="108007208"/>
<evidence type="ECO:0000256" key="2">
    <source>
        <dbReference type="ARBA" id="ARBA00022771"/>
    </source>
</evidence>
<dbReference type="InterPro" id="IPR034732">
    <property type="entry name" value="EPHD"/>
</dbReference>
<evidence type="ECO:0000313" key="7">
    <source>
        <dbReference type="RefSeq" id="XP_016926334.3"/>
    </source>
</evidence>
<dbReference type="InterPro" id="IPR001965">
    <property type="entry name" value="Znf_PHD"/>
</dbReference>
<evidence type="ECO:0000256" key="4">
    <source>
        <dbReference type="SAM" id="MobiDB-lite"/>
    </source>
</evidence>
<dbReference type="Pfam" id="PF13771">
    <property type="entry name" value="zf-HC5HC2H"/>
    <property type="match status" value="1"/>
</dbReference>
<dbReference type="InterPro" id="IPR051188">
    <property type="entry name" value="PHD-type_Zinc_Finger"/>
</dbReference>